<evidence type="ECO:0000256" key="6">
    <source>
        <dbReference type="RuleBase" id="RU361167"/>
    </source>
</evidence>
<dbReference type="NCBIfam" id="NF033748">
    <property type="entry name" value="class_F_sortase"/>
    <property type="match status" value="1"/>
</dbReference>
<dbReference type="PROSITE" id="PS00812">
    <property type="entry name" value="GLYCOSYL_HYDROL_F8"/>
    <property type="match status" value="1"/>
</dbReference>
<dbReference type="InterPro" id="IPR023365">
    <property type="entry name" value="Sortase_dom-sf"/>
</dbReference>
<dbReference type="EMBL" id="QYRT01000006">
    <property type="protein sequence ID" value="TIH39318.1"/>
    <property type="molecule type" value="Genomic_DNA"/>
</dbReference>
<evidence type="ECO:0000313" key="10">
    <source>
        <dbReference type="Proteomes" id="UP000306192"/>
    </source>
</evidence>
<dbReference type="InterPro" id="IPR008928">
    <property type="entry name" value="6-hairpin_glycosidase_sf"/>
</dbReference>
<dbReference type="InterPro" id="IPR042001">
    <property type="entry name" value="Sortase_F"/>
</dbReference>
<dbReference type="Pfam" id="PF04203">
    <property type="entry name" value="Sortase"/>
    <property type="match status" value="1"/>
</dbReference>
<comment type="similarity">
    <text evidence="1 6">Belongs to the glycosyl hydrolase 8 (cellulase D) family.</text>
</comment>
<dbReference type="PROSITE" id="PS51257">
    <property type="entry name" value="PROKAR_LIPOPROTEIN"/>
    <property type="match status" value="1"/>
</dbReference>
<dbReference type="EC" id="3.2.1.-" evidence="6"/>
<dbReference type="OrthoDB" id="525039at2"/>
<dbReference type="Pfam" id="PF01270">
    <property type="entry name" value="Glyco_hydro_8"/>
    <property type="match status" value="1"/>
</dbReference>
<proteinExistence type="inferred from homology"/>
<dbReference type="CDD" id="cd05829">
    <property type="entry name" value="Sortase_F"/>
    <property type="match status" value="1"/>
</dbReference>
<keyword evidence="6" id="KW-0624">Polysaccharide degradation</keyword>
<dbReference type="Gene3D" id="1.50.10.10">
    <property type="match status" value="1"/>
</dbReference>
<evidence type="ECO:0000256" key="7">
    <source>
        <dbReference type="SAM" id="MobiDB-lite"/>
    </source>
</evidence>
<dbReference type="GO" id="GO:0004553">
    <property type="term" value="F:hydrolase activity, hydrolyzing O-glycosyl compounds"/>
    <property type="evidence" value="ECO:0007669"/>
    <property type="project" value="InterPro"/>
</dbReference>
<feature type="signal peptide" evidence="8">
    <location>
        <begin position="1"/>
        <end position="22"/>
    </location>
</feature>
<dbReference type="SUPFAM" id="SSF63817">
    <property type="entry name" value="Sortase"/>
    <property type="match status" value="1"/>
</dbReference>
<dbReference type="InterPro" id="IPR005754">
    <property type="entry name" value="Sortase"/>
</dbReference>
<dbReference type="PRINTS" id="PR00735">
    <property type="entry name" value="GLHYDRLASE8"/>
</dbReference>
<keyword evidence="6" id="KW-0119">Carbohydrate metabolism</keyword>
<dbReference type="InterPro" id="IPR019834">
    <property type="entry name" value="Glyco_hydro_8_CS"/>
</dbReference>
<accession>A0A4T2C9Y9</accession>
<dbReference type="GO" id="GO:0000272">
    <property type="term" value="P:polysaccharide catabolic process"/>
    <property type="evidence" value="ECO:0007669"/>
    <property type="project" value="UniProtKB-KW"/>
</dbReference>
<evidence type="ECO:0000256" key="8">
    <source>
        <dbReference type="SAM" id="SignalP"/>
    </source>
</evidence>
<keyword evidence="10" id="KW-1185">Reference proteome</keyword>
<feature type="region of interest" description="Disordered" evidence="7">
    <location>
        <begin position="374"/>
        <end position="402"/>
    </location>
</feature>
<organism evidence="9 10">
    <name type="scientific">Subtercola vilae</name>
    <dbReference type="NCBI Taxonomy" id="2056433"/>
    <lineage>
        <taxon>Bacteria</taxon>
        <taxon>Bacillati</taxon>
        <taxon>Actinomycetota</taxon>
        <taxon>Actinomycetes</taxon>
        <taxon>Micrococcales</taxon>
        <taxon>Microbacteriaceae</taxon>
        <taxon>Subtercola</taxon>
    </lineage>
</organism>
<evidence type="ECO:0000256" key="4">
    <source>
        <dbReference type="ARBA" id="ARBA00023295"/>
    </source>
</evidence>
<sequence>MMRRTPAAVLGAVAVAVGLTLAGCTAAPAPAPTTTAAPTGVAGANQVATRFLTEYVDSGRVVRRDQGSDTVSEGQAYGMLLAVGVNDKATFDSIWSWTQTNLQRPDGLMAWNWKDGKVVDSEPASDADLDMARALVEAGTKFSDPALIASGDKLGGLILDKLTVTTATGRILLPGLWAAASSPYAYNPSYASPAAFSELGASSGDPRWAELSAGSRAVTTTLLTKSALPPDWAQVHADGTVDQMPAPRGDSSANTVEYSYDAARLPIRYAESCDPADTALAAKLVSTLSRSDPLKAQLDLGGTATTTDTNPVSYAARAAAYAAAAQPDKSDADLATADTLDQTTPTYYGAAWTALSMQLLETANLGSCPPLASASGGVGANQDPQATSVSSTSSKKAEGLTPVRVQIPDIGVDSGLESLTRDQTGAILPPTDFASAGWYKDGVVPGDTGPAVIAGHIDSAIGPAVFYTLSSLKPGAKVTVTLSDASTVTYTVNSELQAPKQQFPTDQVYGPTPDAQLRLITCGGVFDDSYGHYLDNVVVFATKTSA</sequence>
<evidence type="ECO:0000256" key="3">
    <source>
        <dbReference type="ARBA" id="ARBA00022801"/>
    </source>
</evidence>
<dbReference type="InterPro" id="IPR012341">
    <property type="entry name" value="6hp_glycosidase-like_sf"/>
</dbReference>
<keyword evidence="3 6" id="KW-0378">Hydrolase</keyword>
<dbReference type="AlphaFoldDB" id="A0A4T2C9Y9"/>
<evidence type="ECO:0000256" key="1">
    <source>
        <dbReference type="ARBA" id="ARBA00009209"/>
    </source>
</evidence>
<gene>
    <name evidence="9" type="ORF">D4765_04360</name>
</gene>
<keyword evidence="2 8" id="KW-0732">Signal</keyword>
<protein>
    <recommendedName>
        <fullName evidence="6">Glucanase</fullName>
        <ecNumber evidence="6">3.2.1.-</ecNumber>
    </recommendedName>
</protein>
<feature type="chain" id="PRO_5038481610" description="Glucanase" evidence="8">
    <location>
        <begin position="23"/>
        <end position="546"/>
    </location>
</feature>
<evidence type="ECO:0000313" key="9">
    <source>
        <dbReference type="EMBL" id="TIH39318.1"/>
    </source>
</evidence>
<dbReference type="InterPro" id="IPR002037">
    <property type="entry name" value="Glyco_hydro_8"/>
</dbReference>
<reference evidence="9 10" key="1">
    <citation type="journal article" date="2019" name="Microorganisms">
        <title>Systematic Affiliation and Genome Analysis of Subtercola vilae DB165(T) with Particular Emphasis on Cold Adaptation of an Isolate from a High-Altitude Cold Volcano Lake.</title>
        <authorList>
            <person name="Villalobos A.S."/>
            <person name="Wiese J."/>
            <person name="Imhoff J.F."/>
            <person name="Dorador C."/>
            <person name="Keller A."/>
            <person name="Hentschel U."/>
        </authorList>
    </citation>
    <scope>NUCLEOTIDE SEQUENCE [LARGE SCALE GENOMIC DNA]</scope>
    <source>
        <strain evidence="9 10">DB165</strain>
    </source>
</reference>
<dbReference type="SUPFAM" id="SSF48208">
    <property type="entry name" value="Six-hairpin glycosidases"/>
    <property type="match status" value="1"/>
</dbReference>
<dbReference type="Proteomes" id="UP000306192">
    <property type="component" value="Unassembled WGS sequence"/>
</dbReference>
<dbReference type="RefSeq" id="WP_136641045.1">
    <property type="nucleotide sequence ID" value="NZ_QYRT01000006.1"/>
</dbReference>
<evidence type="ECO:0000256" key="2">
    <source>
        <dbReference type="ARBA" id="ARBA00022729"/>
    </source>
</evidence>
<keyword evidence="4 6" id="KW-0326">Glycosidase</keyword>
<dbReference type="Gene3D" id="2.40.260.10">
    <property type="entry name" value="Sortase"/>
    <property type="match status" value="1"/>
</dbReference>
<comment type="caution">
    <text evidence="9">The sequence shown here is derived from an EMBL/GenBank/DDBJ whole genome shotgun (WGS) entry which is preliminary data.</text>
</comment>
<evidence type="ECO:0000256" key="5">
    <source>
        <dbReference type="PROSITE-ProRule" id="PRU10058"/>
    </source>
</evidence>
<feature type="active site" description="Nucleophile" evidence="5">
    <location>
        <position position="126"/>
    </location>
</feature>
<name>A0A4T2C9Y9_9MICO</name>